<dbReference type="EMBL" id="AP028215">
    <property type="protein sequence ID" value="BEI91880.1"/>
    <property type="molecule type" value="Genomic_DNA"/>
</dbReference>
<keyword evidence="3" id="KW-1185">Reference proteome</keyword>
<dbReference type="GO" id="GO:0035658">
    <property type="term" value="C:Mon1-Ccz1 complex"/>
    <property type="evidence" value="ECO:0007669"/>
    <property type="project" value="InterPro"/>
</dbReference>
<dbReference type="PANTHER" id="PTHR13056">
    <property type="entry name" value="VACUOLAR FUSION PROTEIN CCZ1 HOMOLOG-RELATED"/>
    <property type="match status" value="1"/>
</dbReference>
<feature type="region of interest" description="Disordered" evidence="1">
    <location>
        <begin position="341"/>
        <end position="388"/>
    </location>
</feature>
<dbReference type="GeneID" id="85495750"/>
<sequence>MNLLGADHLPSLAHFVVFNPTLARKPPKNKDAALSAAEREPRQQAEERDRDLEDDLREAAQIVFYTARNAGGVSRDRMLRQVGLAKGLMGFADMVVVDAAADTNAPVYWAIRAQHQRLLVYSPEPDWFIYINISLPRDKDKDAKDKDAPAPPPAPSDCMLVKGLQRGYEDFCLLHASLESHLPPTPAFSSLLERYWTRFAFGFEAAYLSPGPAYPLQTWLNGWPAELDDEALRDALTALIQGDAGAGLVSPKRPLMTTGTVPRGREGEALTRFLLGRLVALPPVPAPKPERHSLGFGFGRRKPPPLKKDLLKVLEAEPRKTSWGLASPLSWVGFAASAPASRTATPVPVPTPAPTAAPGLSKSVDDKTKVERATPRPTGAAHKPRWPSLGLSFGDAVGNVGAAFGLSSSPKPESRLSQEIRRNGTATPAESEASDGSDARQSEEKGDGDRAGGEEETAKPAESDPSETKSNEKQTEEVKGVATDGREAEPEDTPNPAALYAGSEASPTPSATEDHPAGIAATPLETTPGDTQAPTPVATPAELPVETSAELPDQATELATDVPLPPPPSFNLTRSDSLALSLDDAASVTGSQASVADLDAAIHSDVDMAWESRTIYLAGQQRRLCWVVRERTLLFFICPHGEDDDVLPSATAALLYHAGSVAESAGSMDTTESGTLAALRGFLLSGITAVLAQTPGGKFAIAKSAEEGDGELYALTGRNASLTDAERVVREFALVRPEFT</sequence>
<evidence type="ECO:0008006" key="4">
    <source>
        <dbReference type="Google" id="ProtNLM"/>
    </source>
</evidence>
<feature type="region of interest" description="Disordered" evidence="1">
    <location>
        <begin position="404"/>
        <end position="538"/>
    </location>
</feature>
<feature type="compositionally biased region" description="Basic and acidic residues" evidence="1">
    <location>
        <begin position="437"/>
        <end position="488"/>
    </location>
</feature>
<feature type="region of interest" description="Disordered" evidence="1">
    <location>
        <begin position="25"/>
        <end position="52"/>
    </location>
</feature>
<accession>A0AA48L4N1</accession>
<feature type="compositionally biased region" description="Basic and acidic residues" evidence="1">
    <location>
        <begin position="412"/>
        <end position="422"/>
    </location>
</feature>
<proteinExistence type="predicted"/>
<evidence type="ECO:0000313" key="2">
    <source>
        <dbReference type="EMBL" id="BEI91880.1"/>
    </source>
</evidence>
<dbReference type="RefSeq" id="XP_060457145.1">
    <property type="nucleotide sequence ID" value="XM_060600563.1"/>
</dbReference>
<name>A0AA48L4N1_9TREE</name>
<feature type="compositionally biased region" description="Polar residues" evidence="1">
    <location>
        <begin position="524"/>
        <end position="534"/>
    </location>
</feature>
<dbReference type="InterPro" id="IPR013176">
    <property type="entry name" value="Ccz1"/>
</dbReference>
<dbReference type="Proteomes" id="UP001233271">
    <property type="component" value="Chromosome 4"/>
</dbReference>
<reference evidence="2" key="1">
    <citation type="journal article" date="2023" name="BMC Genomics">
        <title>Chromosome-level genome assemblies of Cutaneotrichosporon spp. (Trichosporonales, Basidiomycota) reveal imbalanced evolution between nucleotide sequences and chromosome synteny.</title>
        <authorList>
            <person name="Kobayashi Y."/>
            <person name="Kayamori A."/>
            <person name="Aoki K."/>
            <person name="Shiwa Y."/>
            <person name="Matsutani M."/>
            <person name="Fujita N."/>
            <person name="Sugita T."/>
            <person name="Iwasaki W."/>
            <person name="Tanaka N."/>
            <person name="Takashima M."/>
        </authorList>
    </citation>
    <scope>NUCLEOTIDE SEQUENCE</scope>
    <source>
        <strain evidence="2">HIS019</strain>
    </source>
</reference>
<gene>
    <name evidence="2" type="ORF">CcaverHIS019_0407000</name>
</gene>
<evidence type="ECO:0000313" key="3">
    <source>
        <dbReference type="Proteomes" id="UP001233271"/>
    </source>
</evidence>
<dbReference type="KEGG" id="ccac:CcaHIS019_0407000"/>
<feature type="compositionally biased region" description="Basic and acidic residues" evidence="1">
    <location>
        <begin position="363"/>
        <end position="374"/>
    </location>
</feature>
<feature type="compositionally biased region" description="Basic and acidic residues" evidence="1">
    <location>
        <begin position="37"/>
        <end position="51"/>
    </location>
</feature>
<dbReference type="PANTHER" id="PTHR13056:SF0">
    <property type="entry name" value="VACUOLAR FUSION PROTEIN CCZ1 HOMOLOG-RELATED"/>
    <property type="match status" value="1"/>
</dbReference>
<dbReference type="GO" id="GO:0016192">
    <property type="term" value="P:vesicle-mediated transport"/>
    <property type="evidence" value="ECO:0007669"/>
    <property type="project" value="InterPro"/>
</dbReference>
<evidence type="ECO:0000256" key="1">
    <source>
        <dbReference type="SAM" id="MobiDB-lite"/>
    </source>
</evidence>
<protein>
    <recommendedName>
        <fullName evidence="4">CCZ1/INTU/HSP4 first Longin domain-containing protein</fullName>
    </recommendedName>
</protein>
<dbReference type="AlphaFoldDB" id="A0AA48L4N1"/>
<organism evidence="2 3">
    <name type="scientific">Cutaneotrichosporon cavernicola</name>
    <dbReference type="NCBI Taxonomy" id="279322"/>
    <lineage>
        <taxon>Eukaryota</taxon>
        <taxon>Fungi</taxon>
        <taxon>Dikarya</taxon>
        <taxon>Basidiomycota</taxon>
        <taxon>Agaricomycotina</taxon>
        <taxon>Tremellomycetes</taxon>
        <taxon>Trichosporonales</taxon>
        <taxon>Trichosporonaceae</taxon>
        <taxon>Cutaneotrichosporon</taxon>
    </lineage>
</organism>